<feature type="domain" description="Peptidase M12B propeptide" evidence="3">
    <location>
        <begin position="54"/>
        <end position="145"/>
    </location>
</feature>
<dbReference type="EMBL" id="QXTE01000029">
    <property type="protein sequence ID" value="TFK11638.1"/>
    <property type="molecule type" value="Genomic_DNA"/>
</dbReference>
<reference evidence="4 5" key="1">
    <citation type="submission" date="2019-04" db="EMBL/GenBank/DDBJ databases">
        <title>Draft genome of the big-headed turtle Platysternon megacephalum.</title>
        <authorList>
            <person name="Gong S."/>
        </authorList>
    </citation>
    <scope>NUCLEOTIDE SEQUENCE [LARGE SCALE GENOMIC DNA]</scope>
    <source>
        <strain evidence="4">DO16091913</strain>
        <tissue evidence="4">Muscle</tissue>
    </source>
</reference>
<protein>
    <submittedName>
        <fullName evidence="4">Cleavage and polyadenylation specificity factor subunit 6</fullName>
    </submittedName>
</protein>
<dbReference type="OrthoDB" id="9908504at2759"/>
<dbReference type="InterPro" id="IPR002870">
    <property type="entry name" value="Peptidase_M12B_N"/>
</dbReference>
<dbReference type="AlphaFoldDB" id="A0A4D9EX54"/>
<reference evidence="4 5" key="2">
    <citation type="submission" date="2019-04" db="EMBL/GenBank/DDBJ databases">
        <title>The genome sequence of big-headed turtle.</title>
        <authorList>
            <person name="Gong S."/>
        </authorList>
    </citation>
    <scope>NUCLEOTIDE SEQUENCE [LARGE SCALE GENOMIC DNA]</scope>
    <source>
        <strain evidence="4">DO16091913</strain>
        <tissue evidence="4">Muscle</tissue>
    </source>
</reference>
<evidence type="ECO:0000256" key="2">
    <source>
        <dbReference type="SAM" id="SignalP"/>
    </source>
</evidence>
<proteinExistence type="predicted"/>
<keyword evidence="5" id="KW-1185">Reference proteome</keyword>
<dbReference type="Proteomes" id="UP000297703">
    <property type="component" value="Unassembled WGS sequence"/>
</dbReference>
<gene>
    <name evidence="4" type="ORF">DR999_PMT05031</name>
</gene>
<evidence type="ECO:0000313" key="5">
    <source>
        <dbReference type="Proteomes" id="UP000297703"/>
    </source>
</evidence>
<evidence type="ECO:0000259" key="3">
    <source>
        <dbReference type="Pfam" id="PF01562"/>
    </source>
</evidence>
<organism evidence="4 5">
    <name type="scientific">Platysternon megacephalum</name>
    <name type="common">big-headed turtle</name>
    <dbReference type="NCBI Taxonomy" id="55544"/>
    <lineage>
        <taxon>Eukaryota</taxon>
        <taxon>Metazoa</taxon>
        <taxon>Chordata</taxon>
        <taxon>Craniata</taxon>
        <taxon>Vertebrata</taxon>
        <taxon>Euteleostomi</taxon>
        <taxon>Archelosauria</taxon>
        <taxon>Testudinata</taxon>
        <taxon>Testudines</taxon>
        <taxon>Cryptodira</taxon>
        <taxon>Durocryptodira</taxon>
        <taxon>Testudinoidea</taxon>
        <taxon>Platysternidae</taxon>
        <taxon>Platysternon</taxon>
    </lineage>
</organism>
<keyword evidence="1" id="KW-1015">Disulfide bond</keyword>
<feature type="signal peptide" evidence="2">
    <location>
        <begin position="1"/>
        <end position="27"/>
    </location>
</feature>
<accession>A0A4D9EX54</accession>
<dbReference type="Pfam" id="PF01562">
    <property type="entry name" value="Pep_M12B_propep"/>
    <property type="match status" value="1"/>
</dbReference>
<evidence type="ECO:0000256" key="1">
    <source>
        <dbReference type="ARBA" id="ARBA00023157"/>
    </source>
</evidence>
<name>A0A4D9EX54_9SAUR</name>
<feature type="chain" id="PRO_5020027473" evidence="2">
    <location>
        <begin position="28"/>
        <end position="198"/>
    </location>
</feature>
<keyword evidence="2" id="KW-0732">Signal</keyword>
<dbReference type="STRING" id="55544.A0A4D9EX54"/>
<sequence length="198" mass="22839">MPCVQRNWIANFSFWVQFLLMQALCYGRNPPPGRFFFPDKRQEHFIRMLQEYHVVGPAKVDASGHFLSYSLHHHTSDARRKRDFSRKENFVYYKINHKEKELFFNLTVHRGFLSANYVLERRYGNHTGAKIVPYTGTSCQLIGTVLQPNSGNGPAVISTCNGLVSDVVFHRGSMLILISLEVSQRCACIWLKTLDELV</sequence>
<comment type="caution">
    <text evidence="4">The sequence shown here is derived from an EMBL/GenBank/DDBJ whole genome shotgun (WGS) entry which is preliminary data.</text>
</comment>
<evidence type="ECO:0000313" key="4">
    <source>
        <dbReference type="EMBL" id="TFK11638.1"/>
    </source>
</evidence>